<evidence type="ECO:0000313" key="7">
    <source>
        <dbReference type="Proteomes" id="UP000019146"/>
    </source>
</evidence>
<sequence>MSELQPRGVLLRDGAIELKRRFLPDGKTVLQVTASADDAFGMSRTLQREYALRERLKEHWAAVPIAIRHKGAQTQLSLSDPGGIPLRDLSGHRLPIEQLLGVSLSIATAVAAAHAAGLIHRDISADNVLVDLESNKASLIGFGNAIDSQEALDADAEQELLITTYAYLAPELTGRINRPTDSRCDIYSIGCVLYQLVAGVLPFVDGDLLGSLHSHLTSVPPTLYQVRPDVPEVFSALVAKLIAKDANDRYLSTESLVSDLERCKSELHRTGQISLFPLDHGNISRRLNLVSQPYGMHEAANEIERIFELVVERGGTEAILIYGPSGCGKSTLVQHLHASFVEREHQFTAGKCGEIESATPYGAIASAMNGLLSSSLRLPELEFNAVSSRLKIALGANATLLAPLLPNLRFFVDILEPESLEPAKIEKGHFFETIRRFLTCFTGDRKPLVFFIDDLQWADSGTIAVLRFLASNTDINHLLLVGAARNPNLPTSEGSSDDISIHQDSAIFTSKIALPPLSAEVVGEMVVDVFQCSSDYGRVLADLVHAKTGGNPFFVIRFLGILLNEGLIFFDDVQSGWRWNADRIGKKGYTSNVANLLSTRIASLDERCRFAMETLACLGDHSSIDILSSATGFDAQELREVLNVAHEAQLLQRDGSGYAFWHDRIREAIYETLKNRGRHAELHAEIGRRLSIQLTILPSRNLLFATANQVNLGFASITSIEEKRKFASINLDAGIHAKRAADYQSALNYLECASELTEDTGDGITRSLVEFHSAECEFMTGQLVSAEKRVHSLTAASSNGALDADIARLRTAIYTTTGQVNMAIEVGSQFLRMHGIDFSACPSERDLKRIKNRLSDLARAQDSMTQSVISRRANATWTGVMDVLSDLIPPALFSNNPTLSDYLALAISAITLEHGCCGSSCYGLVCGASTLVYRFHDSAQGMRLGEWALELSKTNGLNRLAARVLMCMGTVVLPWIRPVRVGQSLIREATVRSYEDCDLTFAVYCRRNMASNMLFAGAPLVETMEVVEGALEFSNRARFKMVSDTILVQLMLVSTLKGCYEHSFTSRGLDESWADGLIFGASNTSTGAYAYWVHRLQLAVLFRRWEDALKFERNAEHLLHASAGHVEAADLPLYGALARTVAYLAEGDPTRRNGHRLKIQQYCSQLKKFSANCPENFAGRFALVSAELARLEGRILDAQKFYEKAIDHSCEQGFVQIQALACEAAARFYAEINLETISESLLRNAGYAYLNLGAAAKVQDVEQNLPHKIQERSSAVLGGRLQTQIDTEAVIVASHALSSEILLPRLLEVLLENVVKHAGAVHCVVALKSGGMLRIEAEAHTTSTGVNVTLETRPLDSADIPAGMLFAVNRTRQRILLDDATAMGDYRDDPVVMRRRLRSVLCLPFLKQGSLIGILYVENAQVSGTFTPEKAGLLEVLASQAAISLENARLYAEAIENNARRELAEAALRNSREELARVSRLTTMGQMAASIVHEVSQPLVSISTSAGAALRWMNRAQPNLAEVTDALERIQFDSTRAGDIVQSLRSLARRSDLNFNEFDLNEAAREVLLLTRGQIEKHAVCLDIDGLQGSRFVSGDRVQLQQVILNLVVNAIEAMGENNTRERRLTLLTHQTSRDVTLVVEDTGHGIATDLNDSIFAPFVTTKKDGMGMGLSICASVIESHKGRLTAANRAPYGTRFEAIFPLSGIDCS</sequence>
<dbReference type="Gene3D" id="3.30.450.40">
    <property type="match status" value="1"/>
</dbReference>
<dbReference type="InterPro" id="IPR005467">
    <property type="entry name" value="His_kinase_dom"/>
</dbReference>
<dbReference type="PANTHER" id="PTHR43642">
    <property type="entry name" value="HYBRID SIGNAL TRANSDUCTION HISTIDINE KINASE G"/>
    <property type="match status" value="1"/>
</dbReference>
<dbReference type="SUPFAM" id="SSF56112">
    <property type="entry name" value="Protein kinase-like (PK-like)"/>
    <property type="match status" value="1"/>
</dbReference>
<dbReference type="SUPFAM" id="SSF52540">
    <property type="entry name" value="P-loop containing nucleoside triphosphate hydrolases"/>
    <property type="match status" value="1"/>
</dbReference>
<reference evidence="6 7" key="1">
    <citation type="journal article" date="2014" name="Genome Announc.">
        <title>Draft Genome Sequence of the Haloacid-Degrading Burkholderia caribensis Strain MBA4.</title>
        <authorList>
            <person name="Pan Y."/>
            <person name="Kong K.F."/>
            <person name="Tsang J.S."/>
        </authorList>
    </citation>
    <scope>NUCLEOTIDE SEQUENCE [LARGE SCALE GENOMIC DNA]</scope>
    <source>
        <strain evidence="6 7">MBA4</strain>
    </source>
</reference>
<dbReference type="GO" id="GO:0000155">
    <property type="term" value="F:phosphorelay sensor kinase activity"/>
    <property type="evidence" value="ECO:0007669"/>
    <property type="project" value="InterPro"/>
</dbReference>
<protein>
    <recommendedName>
        <fullName evidence="2">histidine kinase</fullName>
        <ecNumber evidence="2">2.7.13.3</ecNumber>
    </recommendedName>
</protein>
<dbReference type="SUPFAM" id="SSF47384">
    <property type="entry name" value="Homodimeric domain of signal transducing histidine kinase"/>
    <property type="match status" value="1"/>
</dbReference>
<dbReference type="InterPro" id="IPR036890">
    <property type="entry name" value="HATPase_C_sf"/>
</dbReference>
<evidence type="ECO:0000256" key="3">
    <source>
        <dbReference type="ARBA" id="ARBA00022553"/>
    </source>
</evidence>
<dbReference type="SMART" id="SM00387">
    <property type="entry name" value="HATPase_c"/>
    <property type="match status" value="1"/>
</dbReference>
<dbReference type="PROSITE" id="PS50109">
    <property type="entry name" value="HIS_KIN"/>
    <property type="match status" value="1"/>
</dbReference>
<dbReference type="Pfam" id="PF00069">
    <property type="entry name" value="Pkinase"/>
    <property type="match status" value="1"/>
</dbReference>
<dbReference type="SMART" id="SM00220">
    <property type="entry name" value="S_TKc"/>
    <property type="match status" value="1"/>
</dbReference>
<evidence type="ECO:0000259" key="5">
    <source>
        <dbReference type="PROSITE" id="PS50109"/>
    </source>
</evidence>
<dbReference type="SMART" id="SM00388">
    <property type="entry name" value="HisKA"/>
    <property type="match status" value="1"/>
</dbReference>
<dbReference type="InterPro" id="IPR003018">
    <property type="entry name" value="GAF"/>
</dbReference>
<dbReference type="InterPro" id="IPR053159">
    <property type="entry name" value="Hybrid_Histidine_Kinase"/>
</dbReference>
<feature type="domain" description="Protein kinase" evidence="4">
    <location>
        <begin position="1"/>
        <end position="267"/>
    </location>
</feature>
<dbReference type="Pfam" id="PF13191">
    <property type="entry name" value="AAA_16"/>
    <property type="match status" value="1"/>
</dbReference>
<gene>
    <name evidence="6" type="ORF">K788_0000628</name>
</gene>
<name>A0A0P0RI90_9BURK</name>
<dbReference type="Proteomes" id="UP000019146">
    <property type="component" value="Chromosome 2"/>
</dbReference>
<dbReference type="PANTHER" id="PTHR43642:SF1">
    <property type="entry name" value="HYBRID SIGNAL TRANSDUCTION HISTIDINE KINASE G"/>
    <property type="match status" value="1"/>
</dbReference>
<organism evidence="6 7">
    <name type="scientific">Paraburkholderia caribensis MBA4</name>
    <dbReference type="NCBI Taxonomy" id="1323664"/>
    <lineage>
        <taxon>Bacteria</taxon>
        <taxon>Pseudomonadati</taxon>
        <taxon>Pseudomonadota</taxon>
        <taxon>Betaproteobacteria</taxon>
        <taxon>Burkholderiales</taxon>
        <taxon>Burkholderiaceae</taxon>
        <taxon>Paraburkholderia</taxon>
    </lineage>
</organism>
<dbReference type="PROSITE" id="PS50011">
    <property type="entry name" value="PROTEIN_KINASE_DOM"/>
    <property type="match status" value="1"/>
</dbReference>
<dbReference type="InterPro" id="IPR011009">
    <property type="entry name" value="Kinase-like_dom_sf"/>
</dbReference>
<dbReference type="InterPro" id="IPR029016">
    <property type="entry name" value="GAF-like_dom_sf"/>
</dbReference>
<dbReference type="CDD" id="cd00082">
    <property type="entry name" value="HisKA"/>
    <property type="match status" value="1"/>
</dbReference>
<evidence type="ECO:0000256" key="2">
    <source>
        <dbReference type="ARBA" id="ARBA00012438"/>
    </source>
</evidence>
<dbReference type="InterPro" id="IPR003661">
    <property type="entry name" value="HisK_dim/P_dom"/>
</dbReference>
<dbReference type="Gene3D" id="3.40.50.300">
    <property type="entry name" value="P-loop containing nucleotide triphosphate hydrolases"/>
    <property type="match status" value="1"/>
</dbReference>
<feature type="domain" description="Histidine kinase" evidence="5">
    <location>
        <begin position="1490"/>
        <end position="1705"/>
    </location>
</feature>
<evidence type="ECO:0000313" key="6">
    <source>
        <dbReference type="EMBL" id="ALL68282.1"/>
    </source>
</evidence>
<dbReference type="KEGG" id="bcai:K788_0000628"/>
<proteinExistence type="predicted"/>
<dbReference type="PRINTS" id="PR00344">
    <property type="entry name" value="BCTRLSENSOR"/>
</dbReference>
<dbReference type="EMBL" id="CP012747">
    <property type="protein sequence ID" value="ALL68282.1"/>
    <property type="molecule type" value="Genomic_DNA"/>
</dbReference>
<dbReference type="PROSITE" id="PS00109">
    <property type="entry name" value="PROTEIN_KINASE_TYR"/>
    <property type="match status" value="1"/>
</dbReference>
<dbReference type="Pfam" id="PF01590">
    <property type="entry name" value="GAF"/>
    <property type="match status" value="1"/>
</dbReference>
<dbReference type="InterPro" id="IPR004358">
    <property type="entry name" value="Sig_transdc_His_kin-like_C"/>
</dbReference>
<dbReference type="GeneID" id="69972009"/>
<dbReference type="EC" id="2.7.13.3" evidence="2"/>
<keyword evidence="3" id="KW-0597">Phosphoprotein</keyword>
<dbReference type="GO" id="GO:0005524">
    <property type="term" value="F:ATP binding"/>
    <property type="evidence" value="ECO:0007669"/>
    <property type="project" value="InterPro"/>
</dbReference>
<dbReference type="Pfam" id="PF02518">
    <property type="entry name" value="HATPase_c"/>
    <property type="match status" value="1"/>
</dbReference>
<dbReference type="SMART" id="SM00065">
    <property type="entry name" value="GAF"/>
    <property type="match status" value="1"/>
</dbReference>
<comment type="catalytic activity">
    <reaction evidence="1">
        <text>ATP + protein L-histidine = ADP + protein N-phospho-L-histidine.</text>
        <dbReference type="EC" id="2.7.13.3"/>
    </reaction>
</comment>
<evidence type="ECO:0000256" key="1">
    <source>
        <dbReference type="ARBA" id="ARBA00000085"/>
    </source>
</evidence>
<dbReference type="InterPro" id="IPR003594">
    <property type="entry name" value="HATPase_dom"/>
</dbReference>
<dbReference type="InterPro" id="IPR008266">
    <property type="entry name" value="Tyr_kinase_AS"/>
</dbReference>
<dbReference type="Gene3D" id="1.10.510.10">
    <property type="entry name" value="Transferase(Phosphotransferase) domain 1"/>
    <property type="match status" value="1"/>
</dbReference>
<dbReference type="RefSeq" id="WP_035998499.1">
    <property type="nucleotide sequence ID" value="NZ_CP012747.1"/>
</dbReference>
<dbReference type="Gene3D" id="3.30.565.10">
    <property type="entry name" value="Histidine kinase-like ATPase, C-terminal domain"/>
    <property type="match status" value="1"/>
</dbReference>
<dbReference type="SUPFAM" id="SSF55874">
    <property type="entry name" value="ATPase domain of HSP90 chaperone/DNA topoisomerase II/histidine kinase"/>
    <property type="match status" value="1"/>
</dbReference>
<dbReference type="InterPro" id="IPR041664">
    <property type="entry name" value="AAA_16"/>
</dbReference>
<dbReference type="InterPro" id="IPR036097">
    <property type="entry name" value="HisK_dim/P_sf"/>
</dbReference>
<dbReference type="InterPro" id="IPR027417">
    <property type="entry name" value="P-loop_NTPase"/>
</dbReference>
<dbReference type="Gene3D" id="1.10.287.130">
    <property type="match status" value="1"/>
</dbReference>
<accession>A0A0P0RI90</accession>
<evidence type="ECO:0000259" key="4">
    <source>
        <dbReference type="PROSITE" id="PS50011"/>
    </source>
</evidence>
<dbReference type="SUPFAM" id="SSF55781">
    <property type="entry name" value="GAF domain-like"/>
    <property type="match status" value="1"/>
</dbReference>
<dbReference type="InterPro" id="IPR000719">
    <property type="entry name" value="Prot_kinase_dom"/>
</dbReference>